<dbReference type="AlphaFoldDB" id="A0A645IA94"/>
<feature type="domain" description="DUF6017" evidence="1">
    <location>
        <begin position="8"/>
        <end position="116"/>
    </location>
</feature>
<name>A0A645IA94_9ZZZZ</name>
<organism evidence="2">
    <name type="scientific">bioreactor metagenome</name>
    <dbReference type="NCBI Taxonomy" id="1076179"/>
    <lineage>
        <taxon>unclassified sequences</taxon>
        <taxon>metagenomes</taxon>
        <taxon>ecological metagenomes</taxon>
    </lineage>
</organism>
<accession>A0A645IA94</accession>
<protein>
    <recommendedName>
        <fullName evidence="1">DUF6017 domain-containing protein</fullName>
    </recommendedName>
</protein>
<dbReference type="InterPro" id="IPR046059">
    <property type="entry name" value="DUF6017"/>
</dbReference>
<proteinExistence type="predicted"/>
<gene>
    <name evidence="2" type="ORF">SDC9_192811</name>
</gene>
<evidence type="ECO:0000259" key="1">
    <source>
        <dbReference type="Pfam" id="PF19481"/>
    </source>
</evidence>
<dbReference type="EMBL" id="VSSQ01104977">
    <property type="protein sequence ID" value="MPN45244.1"/>
    <property type="molecule type" value="Genomic_DNA"/>
</dbReference>
<dbReference type="Pfam" id="PF19481">
    <property type="entry name" value="DUF6017"/>
    <property type="match status" value="1"/>
</dbReference>
<evidence type="ECO:0000313" key="2">
    <source>
        <dbReference type="EMBL" id="MPN45244.1"/>
    </source>
</evidence>
<comment type="caution">
    <text evidence="2">The sequence shown here is derived from an EMBL/GenBank/DDBJ whole genome shotgun (WGS) entry which is preliminary data.</text>
</comment>
<reference evidence="2" key="1">
    <citation type="submission" date="2019-08" db="EMBL/GenBank/DDBJ databases">
        <authorList>
            <person name="Kucharzyk K."/>
            <person name="Murdoch R.W."/>
            <person name="Higgins S."/>
            <person name="Loffler F."/>
        </authorList>
    </citation>
    <scope>NUCLEOTIDE SEQUENCE</scope>
</reference>
<sequence>MRLDAYSIKETIKEKIEYKFIVQRFDKDRLDEIVDLTVETLCSKRDYITVAGDDYPASLVKERLQRIDSTHIEYVFECLDKNTTFIRNIKKYLLTTLFNAPSTIDSYYTALVKHDLYGPGSHFYQDLGRLMKSNE</sequence>